<keyword evidence="11" id="KW-0115">cAMP biosynthesis</keyword>
<sequence length="408" mass="46164">MHTVSKPRVSLEERIEILKNVDIFSTTNEKILANIASKLKEGILKAEQAVFHKGDQGEAMYIIADGAVKVHDKTYVFAVLRKGQVFGEYSMLDTEARSASVSGVVKTRLLKLEQRTFYEVMLGQIEILRGILQVLIKRSRRQNYFEEKLAESNRLIQRKKEQIKQEKAKSDELLLNILPEDIAEELKASGRSEARNYNTVSVLFADIKGFTTAAEKMSAADVVKHLEYYFTAFDEIMEKYELEKIKTIGDAYMAAGGIPQPNTSNSLEMVCAALEMQNFMRQHKEARRSSNDLCWELRLGINTGPLVAGVIGKNKFAYDVWGDTVNTASRMESNGEVNKVNISGVTHQLVKDYFECEYRGKVNVKGKGEVDMYFVNRIKPEFASDQEGVKPSAEFIETVKEIRAGKRQ</sequence>
<dbReference type="InterPro" id="IPR000595">
    <property type="entry name" value="cNMP-bd_dom"/>
</dbReference>
<dbReference type="Pfam" id="PF00027">
    <property type="entry name" value="cNMP_binding"/>
    <property type="match status" value="1"/>
</dbReference>
<dbReference type="GO" id="GO:0005886">
    <property type="term" value="C:plasma membrane"/>
    <property type="evidence" value="ECO:0007669"/>
    <property type="project" value="UniProtKB-ARBA"/>
</dbReference>
<dbReference type="PROSITE" id="PS50042">
    <property type="entry name" value="CNMP_BINDING_3"/>
    <property type="match status" value="1"/>
</dbReference>
<evidence type="ECO:0000256" key="14">
    <source>
        <dbReference type="ARBA" id="ARBA00032597"/>
    </source>
</evidence>
<evidence type="ECO:0000259" key="19">
    <source>
        <dbReference type="PROSITE" id="PS50042"/>
    </source>
</evidence>
<dbReference type="GO" id="GO:0006171">
    <property type="term" value="P:cAMP biosynthetic process"/>
    <property type="evidence" value="ECO:0007669"/>
    <property type="project" value="UniProtKB-KW"/>
</dbReference>
<evidence type="ECO:0000256" key="16">
    <source>
        <dbReference type="ARBA" id="ARBA00064436"/>
    </source>
</evidence>
<keyword evidence="9" id="KW-0460">Magnesium</keyword>
<dbReference type="OrthoDB" id="9806704at2"/>
<keyword evidence="22" id="KW-1185">Reference proteome</keyword>
<dbReference type="GO" id="GO:0035556">
    <property type="term" value="P:intracellular signal transduction"/>
    <property type="evidence" value="ECO:0007669"/>
    <property type="project" value="InterPro"/>
</dbReference>
<evidence type="ECO:0000256" key="4">
    <source>
        <dbReference type="ARBA" id="ARBA00021420"/>
    </source>
</evidence>
<dbReference type="Gene3D" id="3.30.70.1230">
    <property type="entry name" value="Nucleotide cyclase"/>
    <property type="match status" value="1"/>
</dbReference>
<dbReference type="Gene3D" id="2.60.120.10">
    <property type="entry name" value="Jelly Rolls"/>
    <property type="match status" value="1"/>
</dbReference>
<dbReference type="PROSITE" id="PS00452">
    <property type="entry name" value="GUANYLATE_CYCLASE_1"/>
    <property type="match status" value="1"/>
</dbReference>
<proteinExistence type="inferred from homology"/>
<evidence type="ECO:0000256" key="9">
    <source>
        <dbReference type="ARBA" id="ARBA00022842"/>
    </source>
</evidence>
<keyword evidence="7" id="KW-0547">Nucleotide-binding</keyword>
<evidence type="ECO:0000256" key="13">
    <source>
        <dbReference type="ARBA" id="ARBA00023239"/>
    </source>
</evidence>
<keyword evidence="5" id="KW-0812">Transmembrane</keyword>
<dbReference type="InterPro" id="IPR029787">
    <property type="entry name" value="Nucleotide_cyclase"/>
</dbReference>
<evidence type="ECO:0000256" key="8">
    <source>
        <dbReference type="ARBA" id="ARBA00022840"/>
    </source>
</evidence>
<evidence type="ECO:0000256" key="6">
    <source>
        <dbReference type="ARBA" id="ARBA00022723"/>
    </source>
</evidence>
<evidence type="ECO:0000313" key="21">
    <source>
        <dbReference type="EMBL" id="EAY26529.1"/>
    </source>
</evidence>
<comment type="subcellular location">
    <subcellularLocation>
        <location evidence="2">Membrane</location>
    </subcellularLocation>
</comment>
<dbReference type="EMBL" id="AAWS01000033">
    <property type="protein sequence ID" value="EAY26529.1"/>
    <property type="molecule type" value="Genomic_DNA"/>
</dbReference>
<accession>A1ZSW5</accession>
<gene>
    <name evidence="21" type="ORF">M23134_01699</name>
</gene>
<feature type="coiled-coil region" evidence="18">
    <location>
        <begin position="146"/>
        <end position="176"/>
    </location>
</feature>
<dbReference type="GO" id="GO:0046872">
    <property type="term" value="F:metal ion binding"/>
    <property type="evidence" value="ECO:0007669"/>
    <property type="project" value="UniProtKB-KW"/>
</dbReference>
<evidence type="ECO:0000256" key="5">
    <source>
        <dbReference type="ARBA" id="ARBA00022692"/>
    </source>
</evidence>
<dbReference type="RefSeq" id="WP_002700794.1">
    <property type="nucleotide sequence ID" value="NZ_AAWS01000033.1"/>
</dbReference>
<dbReference type="FunFam" id="3.30.70.1230:FF:000033">
    <property type="entry name" value="Adenylate cyclase"/>
    <property type="match status" value="1"/>
</dbReference>
<dbReference type="Pfam" id="PF00211">
    <property type="entry name" value="Guanylate_cyc"/>
    <property type="match status" value="1"/>
</dbReference>
<dbReference type="InterPro" id="IPR018297">
    <property type="entry name" value="A/G_cyclase_CS"/>
</dbReference>
<dbReference type="SMART" id="SM00100">
    <property type="entry name" value="cNMP"/>
    <property type="match status" value="1"/>
</dbReference>
<dbReference type="SUPFAM" id="SSF55073">
    <property type="entry name" value="Nucleotide cyclase"/>
    <property type="match status" value="1"/>
</dbReference>
<dbReference type="InterPro" id="IPR001054">
    <property type="entry name" value="A/G_cyclase"/>
</dbReference>
<dbReference type="eggNOG" id="COG2114">
    <property type="taxonomic scope" value="Bacteria"/>
</dbReference>
<comment type="caution">
    <text evidence="21">The sequence shown here is derived from an EMBL/GenBank/DDBJ whole genome shotgun (WGS) entry which is preliminary data.</text>
</comment>
<dbReference type="SMART" id="SM00044">
    <property type="entry name" value="CYCc"/>
    <property type="match status" value="1"/>
</dbReference>
<dbReference type="InterPro" id="IPR018490">
    <property type="entry name" value="cNMP-bd_dom_sf"/>
</dbReference>
<feature type="domain" description="Guanylate cyclase" evidence="20">
    <location>
        <begin position="201"/>
        <end position="332"/>
    </location>
</feature>
<dbReference type="InterPro" id="IPR014710">
    <property type="entry name" value="RmlC-like_jellyroll"/>
</dbReference>
<name>A1ZSW5_MICM2</name>
<organism evidence="21 22">
    <name type="scientific">Microscilla marina ATCC 23134</name>
    <dbReference type="NCBI Taxonomy" id="313606"/>
    <lineage>
        <taxon>Bacteria</taxon>
        <taxon>Pseudomonadati</taxon>
        <taxon>Bacteroidota</taxon>
        <taxon>Cytophagia</taxon>
        <taxon>Cytophagales</taxon>
        <taxon>Microscillaceae</taxon>
        <taxon>Microscilla</taxon>
    </lineage>
</organism>
<evidence type="ECO:0000259" key="20">
    <source>
        <dbReference type="PROSITE" id="PS50125"/>
    </source>
</evidence>
<dbReference type="SUPFAM" id="SSF51206">
    <property type="entry name" value="cAMP-binding domain-like"/>
    <property type="match status" value="1"/>
</dbReference>
<evidence type="ECO:0000256" key="3">
    <source>
        <dbReference type="ARBA" id="ARBA00012201"/>
    </source>
</evidence>
<dbReference type="PANTHER" id="PTHR11920">
    <property type="entry name" value="GUANYLYL CYCLASE"/>
    <property type="match status" value="1"/>
</dbReference>
<evidence type="ECO:0000256" key="2">
    <source>
        <dbReference type="ARBA" id="ARBA00004370"/>
    </source>
</evidence>
<dbReference type="CDD" id="cd00038">
    <property type="entry name" value="CAP_ED"/>
    <property type="match status" value="1"/>
</dbReference>
<evidence type="ECO:0000313" key="22">
    <source>
        <dbReference type="Proteomes" id="UP000004095"/>
    </source>
</evidence>
<evidence type="ECO:0000256" key="11">
    <source>
        <dbReference type="ARBA" id="ARBA00022998"/>
    </source>
</evidence>
<evidence type="ECO:0000256" key="12">
    <source>
        <dbReference type="ARBA" id="ARBA00023136"/>
    </source>
</evidence>
<dbReference type="CDD" id="cd07302">
    <property type="entry name" value="CHD"/>
    <property type="match status" value="1"/>
</dbReference>
<keyword evidence="6" id="KW-0479">Metal-binding</keyword>
<evidence type="ECO:0000256" key="7">
    <source>
        <dbReference type="ARBA" id="ARBA00022741"/>
    </source>
</evidence>
<dbReference type="Proteomes" id="UP000004095">
    <property type="component" value="Unassembled WGS sequence"/>
</dbReference>
<evidence type="ECO:0000256" key="10">
    <source>
        <dbReference type="ARBA" id="ARBA00022989"/>
    </source>
</evidence>
<keyword evidence="8" id="KW-0067">ATP-binding</keyword>
<comment type="similarity">
    <text evidence="17">Belongs to the adenylyl cyclase class-4/guanylyl cyclase family.</text>
</comment>
<dbReference type="EC" id="4.6.1.1" evidence="3"/>
<evidence type="ECO:0000256" key="1">
    <source>
        <dbReference type="ARBA" id="ARBA00001593"/>
    </source>
</evidence>
<keyword evidence="12" id="KW-0472">Membrane</keyword>
<comment type="catalytic activity">
    <reaction evidence="1">
        <text>ATP = 3',5'-cyclic AMP + diphosphate</text>
        <dbReference type="Rhea" id="RHEA:15389"/>
        <dbReference type="ChEBI" id="CHEBI:30616"/>
        <dbReference type="ChEBI" id="CHEBI:33019"/>
        <dbReference type="ChEBI" id="CHEBI:58165"/>
        <dbReference type="EC" id="4.6.1.1"/>
    </reaction>
</comment>
<keyword evidence="18" id="KW-0175">Coiled coil</keyword>
<keyword evidence="13 17" id="KW-0456">Lyase</keyword>
<dbReference type="GO" id="GO:0004016">
    <property type="term" value="F:adenylate cyclase activity"/>
    <property type="evidence" value="ECO:0007669"/>
    <property type="project" value="UniProtKB-EC"/>
</dbReference>
<evidence type="ECO:0000256" key="18">
    <source>
        <dbReference type="SAM" id="Coils"/>
    </source>
</evidence>
<dbReference type="eggNOG" id="COG2905">
    <property type="taxonomic scope" value="Bacteria"/>
</dbReference>
<dbReference type="PANTHER" id="PTHR11920:SF335">
    <property type="entry name" value="GUANYLATE CYCLASE"/>
    <property type="match status" value="1"/>
</dbReference>
<evidence type="ECO:0000256" key="15">
    <source>
        <dbReference type="ARBA" id="ARBA00032637"/>
    </source>
</evidence>
<dbReference type="AlphaFoldDB" id="A1ZSW5"/>
<comment type="subunit">
    <text evidence="16">Homodimer. Can also exist as monomer.</text>
</comment>
<dbReference type="InterPro" id="IPR050401">
    <property type="entry name" value="Cyclic_nucleotide_synthase"/>
</dbReference>
<feature type="domain" description="Cyclic nucleotide-binding" evidence="19">
    <location>
        <begin position="23"/>
        <end position="138"/>
    </location>
</feature>
<dbReference type="GO" id="GO:0005524">
    <property type="term" value="F:ATP binding"/>
    <property type="evidence" value="ECO:0007669"/>
    <property type="project" value="UniProtKB-KW"/>
</dbReference>
<evidence type="ECO:0000256" key="17">
    <source>
        <dbReference type="RuleBase" id="RU000405"/>
    </source>
</evidence>
<reference evidence="21 22" key="1">
    <citation type="submission" date="2007-01" db="EMBL/GenBank/DDBJ databases">
        <authorList>
            <person name="Haygood M."/>
            <person name="Podell S."/>
            <person name="Anderson C."/>
            <person name="Hopkinson B."/>
            <person name="Roe K."/>
            <person name="Barbeau K."/>
            <person name="Gaasterland T."/>
            <person name="Ferriera S."/>
            <person name="Johnson J."/>
            <person name="Kravitz S."/>
            <person name="Beeson K."/>
            <person name="Sutton G."/>
            <person name="Rogers Y.-H."/>
            <person name="Friedman R."/>
            <person name="Frazier M."/>
            <person name="Venter J.C."/>
        </authorList>
    </citation>
    <scope>NUCLEOTIDE SEQUENCE [LARGE SCALE GENOMIC DNA]</scope>
    <source>
        <strain evidence="21 22">ATCC 23134</strain>
    </source>
</reference>
<dbReference type="PROSITE" id="PS50125">
    <property type="entry name" value="GUANYLATE_CYCLASE_2"/>
    <property type="match status" value="1"/>
</dbReference>
<keyword evidence="10" id="KW-1133">Transmembrane helix</keyword>
<protein>
    <recommendedName>
        <fullName evidence="4">Adenylate cyclase</fullName>
        <ecNumber evidence="3">4.6.1.1</ecNumber>
    </recommendedName>
    <alternativeName>
        <fullName evidence="14">ATP pyrophosphate-lyase</fullName>
    </alternativeName>
    <alternativeName>
        <fullName evidence="15">Adenylyl cyclase</fullName>
    </alternativeName>
</protein>